<feature type="compositionally biased region" description="Low complexity" evidence="1">
    <location>
        <begin position="66"/>
        <end position="88"/>
    </location>
</feature>
<dbReference type="Pfam" id="PF00652">
    <property type="entry name" value="Ricin_B_lectin"/>
    <property type="match status" value="1"/>
</dbReference>
<name>A0A117R2Z5_9ACTN</name>
<dbReference type="SUPFAM" id="SSF50370">
    <property type="entry name" value="Ricin B-like lectins"/>
    <property type="match status" value="1"/>
</dbReference>
<accession>A0A117R2Z5</accession>
<evidence type="ECO:0000313" key="4">
    <source>
        <dbReference type="Proteomes" id="UP000054375"/>
    </source>
</evidence>
<feature type="compositionally biased region" description="Low complexity" evidence="1">
    <location>
        <begin position="171"/>
        <end position="186"/>
    </location>
</feature>
<keyword evidence="4" id="KW-1185">Reference proteome</keyword>
<feature type="region of interest" description="Disordered" evidence="1">
    <location>
        <begin position="141"/>
        <end position="237"/>
    </location>
</feature>
<organism evidence="3 4">
    <name type="scientific">Streptomyces griseorubiginosus</name>
    <dbReference type="NCBI Taxonomy" id="67304"/>
    <lineage>
        <taxon>Bacteria</taxon>
        <taxon>Bacillati</taxon>
        <taxon>Actinomycetota</taxon>
        <taxon>Actinomycetes</taxon>
        <taxon>Kitasatosporales</taxon>
        <taxon>Streptomycetaceae</taxon>
        <taxon>Streptomyces</taxon>
    </lineage>
</organism>
<dbReference type="CDD" id="cd00161">
    <property type="entry name" value="beta-trefoil_Ricin-like"/>
    <property type="match status" value="1"/>
</dbReference>
<comment type="caution">
    <text evidence="3">The sequence shown here is derived from an EMBL/GenBank/DDBJ whole genome shotgun (WGS) entry which is preliminary data.</text>
</comment>
<feature type="compositionally biased region" description="Polar residues" evidence="1">
    <location>
        <begin position="207"/>
        <end position="216"/>
    </location>
</feature>
<dbReference type="EMBL" id="LMWV01000006">
    <property type="protein sequence ID" value="KUN68250.1"/>
    <property type="molecule type" value="Genomic_DNA"/>
</dbReference>
<feature type="compositionally biased region" description="Low complexity" evidence="1">
    <location>
        <begin position="220"/>
        <end position="230"/>
    </location>
</feature>
<feature type="compositionally biased region" description="Low complexity" evidence="1">
    <location>
        <begin position="100"/>
        <end position="113"/>
    </location>
</feature>
<gene>
    <name evidence="3" type="ORF">AQJ54_09860</name>
</gene>
<proteinExistence type="predicted"/>
<feature type="region of interest" description="Disordered" evidence="1">
    <location>
        <begin position="1"/>
        <end position="116"/>
    </location>
</feature>
<dbReference type="Gene3D" id="2.80.10.50">
    <property type="match status" value="2"/>
</dbReference>
<dbReference type="AlphaFoldDB" id="A0A117R2Z5"/>
<protein>
    <recommendedName>
        <fullName evidence="2">Ricin B lectin domain-containing protein</fullName>
    </recommendedName>
</protein>
<evidence type="ECO:0000259" key="2">
    <source>
        <dbReference type="SMART" id="SM00458"/>
    </source>
</evidence>
<dbReference type="InterPro" id="IPR000772">
    <property type="entry name" value="Ricin_B_lectin"/>
</dbReference>
<sequence>MTESFPEPAAETSAESATTPSLPRRQRGPSAIAEASAAVARSQAEEPSGTSEANADTAEIAPPLSPAAAEFAALTAADPAPDQATAAAGSRNTRTSTWSAPTVTTAPQTAPHAPGRPRKALLAGAALLGALLIAVPFLVTGDDSDESSTRVDSTGDTALGDHWTGDGTGTFGTASPSGGSPTPHSTANQATGQVVETGKPDKGAPTDTGTTSSAPGQHTAPSASASKPAAGVRVRGSASGRCIDVTDGSTAERTPLQIWDCSGAARQSWRFASDGTVRALGKCMDVDGGSRDDGAAVQLVTCNGTGAQRFRLNAAHDLVNVQADKCVDVKDVATGNGARLQLWSCNGGGNQKWSTA</sequence>
<dbReference type="InterPro" id="IPR035992">
    <property type="entry name" value="Ricin_B-like_lectins"/>
</dbReference>
<reference evidence="3 4" key="1">
    <citation type="submission" date="2015-10" db="EMBL/GenBank/DDBJ databases">
        <title>Draft genome sequence of Streptomyces griseorubiginosus DSM 40469, type strain for the species Streptomyces griseorubiginosus.</title>
        <authorList>
            <person name="Ruckert C."/>
            <person name="Winkler A."/>
            <person name="Kalinowski J."/>
            <person name="Kampfer P."/>
            <person name="Glaeser S."/>
        </authorList>
    </citation>
    <scope>NUCLEOTIDE SEQUENCE [LARGE SCALE GENOMIC DNA]</scope>
    <source>
        <strain evidence="3 4">DSM 40469</strain>
    </source>
</reference>
<dbReference type="PROSITE" id="PS50231">
    <property type="entry name" value="RICIN_B_LECTIN"/>
    <property type="match status" value="1"/>
</dbReference>
<feature type="compositionally biased region" description="Low complexity" evidence="1">
    <location>
        <begin position="1"/>
        <end position="21"/>
    </location>
</feature>
<evidence type="ECO:0000256" key="1">
    <source>
        <dbReference type="SAM" id="MobiDB-lite"/>
    </source>
</evidence>
<feature type="domain" description="Ricin B lectin" evidence="2">
    <location>
        <begin position="230"/>
        <end position="356"/>
    </location>
</feature>
<dbReference type="Proteomes" id="UP000054375">
    <property type="component" value="Unassembled WGS sequence"/>
</dbReference>
<dbReference type="SMART" id="SM00458">
    <property type="entry name" value="RICIN"/>
    <property type="match status" value="1"/>
</dbReference>
<feature type="compositionally biased region" description="Low complexity" evidence="1">
    <location>
        <begin position="30"/>
        <end position="46"/>
    </location>
</feature>
<dbReference type="RefSeq" id="WP_062236067.1">
    <property type="nucleotide sequence ID" value="NZ_JBIAVY010000001.1"/>
</dbReference>
<evidence type="ECO:0000313" key="3">
    <source>
        <dbReference type="EMBL" id="KUN68250.1"/>
    </source>
</evidence>
<feature type="compositionally biased region" description="Polar residues" evidence="1">
    <location>
        <begin position="90"/>
        <end position="99"/>
    </location>
</feature>